<dbReference type="Proteomes" id="UP000237947">
    <property type="component" value="Chromosome"/>
</dbReference>
<feature type="domain" description="ABC3 transporter permease C-terminal" evidence="8">
    <location>
        <begin position="302"/>
        <end position="430"/>
    </location>
</feature>
<accession>A0A2S0KM20</accession>
<name>A0A2S0KM20_9FIRM</name>
<evidence type="ECO:0000256" key="5">
    <source>
        <dbReference type="ARBA" id="ARBA00023136"/>
    </source>
</evidence>
<evidence type="ECO:0000313" key="9">
    <source>
        <dbReference type="EMBL" id="AVM42054.1"/>
    </source>
</evidence>
<feature type="transmembrane region" description="Helical" evidence="7">
    <location>
        <begin position="393"/>
        <end position="422"/>
    </location>
</feature>
<comment type="similarity">
    <text evidence="6">Belongs to the ABC-4 integral membrane protein family.</text>
</comment>
<dbReference type="InterPro" id="IPR003838">
    <property type="entry name" value="ABC3_permease_C"/>
</dbReference>
<dbReference type="PANTHER" id="PTHR30572:SF4">
    <property type="entry name" value="ABC TRANSPORTER PERMEASE YTRF"/>
    <property type="match status" value="1"/>
</dbReference>
<feature type="transmembrane region" description="Helical" evidence="7">
    <location>
        <begin position="475"/>
        <end position="496"/>
    </location>
</feature>
<feature type="transmembrane region" description="Helical" evidence="7">
    <location>
        <begin position="791"/>
        <end position="819"/>
    </location>
</feature>
<keyword evidence="3 7" id="KW-0812">Transmembrane</keyword>
<keyword evidence="4 7" id="KW-1133">Transmembrane helix</keyword>
<keyword evidence="5 7" id="KW-0472">Membrane</keyword>
<keyword evidence="10" id="KW-1185">Reference proteome</keyword>
<evidence type="ECO:0000313" key="10">
    <source>
        <dbReference type="Proteomes" id="UP000237947"/>
    </source>
</evidence>
<feature type="transmembrane region" description="Helical" evidence="7">
    <location>
        <begin position="831"/>
        <end position="851"/>
    </location>
</feature>
<dbReference type="EMBL" id="CP027226">
    <property type="protein sequence ID" value="AVM42054.1"/>
    <property type="molecule type" value="Genomic_DNA"/>
</dbReference>
<protein>
    <recommendedName>
        <fullName evidence="8">ABC3 transporter permease C-terminal domain-containing protein</fullName>
    </recommendedName>
</protein>
<dbReference type="Pfam" id="PF02687">
    <property type="entry name" value="FtsX"/>
    <property type="match status" value="2"/>
</dbReference>
<dbReference type="AlphaFoldDB" id="A0A2S0KM20"/>
<comment type="subcellular location">
    <subcellularLocation>
        <location evidence="1">Cell membrane</location>
        <topology evidence="1">Multi-pass membrane protein</topology>
    </subcellularLocation>
</comment>
<keyword evidence="2" id="KW-1003">Cell membrane</keyword>
<dbReference type="InterPro" id="IPR050250">
    <property type="entry name" value="Macrolide_Exporter_MacB"/>
</dbReference>
<dbReference type="RefSeq" id="WP_106012040.1">
    <property type="nucleotide sequence ID" value="NZ_CP027226.1"/>
</dbReference>
<evidence type="ECO:0000256" key="2">
    <source>
        <dbReference type="ARBA" id="ARBA00022475"/>
    </source>
</evidence>
<evidence type="ECO:0000256" key="1">
    <source>
        <dbReference type="ARBA" id="ARBA00004651"/>
    </source>
</evidence>
<feature type="transmembrane region" description="Helical" evidence="7">
    <location>
        <begin position="351"/>
        <end position="373"/>
    </location>
</feature>
<gene>
    <name evidence="9" type="ORF">C5Q98_01875</name>
</gene>
<feature type="transmembrane region" description="Helical" evidence="7">
    <location>
        <begin position="20"/>
        <end position="43"/>
    </location>
</feature>
<organism evidence="9 10">
    <name type="scientific">Fastidiosipila sanguinis</name>
    <dbReference type="NCBI Taxonomy" id="236753"/>
    <lineage>
        <taxon>Bacteria</taxon>
        <taxon>Bacillati</taxon>
        <taxon>Bacillota</taxon>
        <taxon>Clostridia</taxon>
        <taxon>Eubacteriales</taxon>
        <taxon>Oscillospiraceae</taxon>
        <taxon>Fastidiosipila</taxon>
    </lineage>
</organism>
<dbReference type="KEGG" id="fsa:C5Q98_01875"/>
<dbReference type="PANTHER" id="PTHR30572">
    <property type="entry name" value="MEMBRANE COMPONENT OF TRANSPORTER-RELATED"/>
    <property type="match status" value="1"/>
</dbReference>
<evidence type="ECO:0000259" key="8">
    <source>
        <dbReference type="Pfam" id="PF02687"/>
    </source>
</evidence>
<reference evidence="10" key="1">
    <citation type="submission" date="2018-02" db="EMBL/GenBank/DDBJ databases">
        <authorList>
            <person name="Holder M.E."/>
            <person name="Ajami N.J."/>
            <person name="Petrosino J.F."/>
        </authorList>
    </citation>
    <scope>NUCLEOTIDE SEQUENCE [LARGE SCALE GENOMIC DNA]</scope>
    <source>
        <strain evidence="10">CCUG 47711</strain>
    </source>
</reference>
<dbReference type="GO" id="GO:0005886">
    <property type="term" value="C:plasma membrane"/>
    <property type="evidence" value="ECO:0007669"/>
    <property type="project" value="UniProtKB-SubCell"/>
</dbReference>
<dbReference type="GO" id="GO:0022857">
    <property type="term" value="F:transmembrane transporter activity"/>
    <property type="evidence" value="ECO:0007669"/>
    <property type="project" value="TreeGrafter"/>
</dbReference>
<dbReference type="OrthoDB" id="9793166at2"/>
<feature type="domain" description="ABC3 transporter permease C-terminal" evidence="8">
    <location>
        <begin position="746"/>
        <end position="863"/>
    </location>
</feature>
<evidence type="ECO:0000256" key="3">
    <source>
        <dbReference type="ARBA" id="ARBA00022692"/>
    </source>
</evidence>
<sequence length="872" mass="98148">MKLLNELTLKNIRLNKKKSVATIIGICLSVALMFTVLTMLFSVRKTVEDIVKDMSGKYHLVNILGEEYQDKLEANVDVDELLVNKILGYSKINSKNEYMPYIRVIATSKAGLADNNLKLISGRLPENSNEIVLSKELINNYKDDLEELKAGKTINLDLGNRRLSQEDISQIDTQDLKKLELLEQIQLKRVYNETEHIEDVKTKTFKIVGIIQRPNTMTESFSEPGYSAFTLDSPELGDMVRNTELLYSLKDPKNIDAHIKNTYKNASLEPSLFLEKNNDLLAISGSGLKFNQYRSIVIIASVVLGIIIITSISIIKNSFSILIVEKTKQYGILKSLGATDKQVKKNILFEGFVLGGIGFGLGVLLGIIASFILSKVVDVLTMDALGAEAADVSFAFVLSWQAIAITLVLTVITIYLSTILIARRSIKLSPIEAIRSVKDVKLNAKTVRTSKLTDKLLGVSGSIAKKNIKRNKKKYRATVISLALSVAVFIVINYFVNSIIYGVNTFEGETNYNLSHYAGAHKTDPELDEKKLYQEDLDVTKRIINEVLENEKYAIYEISDWVISSKYLNEDFKKRIGITIDTNVNVKVHEVNPESFDKLLGENKFGGNVDFVFTNRAQYKTEDNKILMCDQLSESKVKIAQNNNPNLISEKEIELYKVDKLLPGMDAYTKGSTIDIYTRKGSLGDNVEYSYYIFAIDTDNNEQTFDSINKFLSENNINDYRIDNIGAREKMINNLLLLIQIFAYGFMIVMTLIALTNVFNAISSNVYSRQTEFASLISLGMSSKQMNLMSFYESLILGIKALFWGILIGLLANYLIYIGMKSSIEAMTYQIPWIALLVSILTTFIIIFLIMKYSVGKIKSQNIIATIRNENI</sequence>
<evidence type="ECO:0000256" key="4">
    <source>
        <dbReference type="ARBA" id="ARBA00022989"/>
    </source>
</evidence>
<evidence type="ECO:0000256" key="7">
    <source>
        <dbReference type="SAM" id="Phobius"/>
    </source>
</evidence>
<feature type="transmembrane region" description="Helical" evidence="7">
    <location>
        <begin position="296"/>
        <end position="315"/>
    </location>
</feature>
<proteinExistence type="inferred from homology"/>
<evidence type="ECO:0000256" key="6">
    <source>
        <dbReference type="ARBA" id="ARBA00038076"/>
    </source>
</evidence>
<feature type="transmembrane region" description="Helical" evidence="7">
    <location>
        <begin position="735"/>
        <end position="759"/>
    </location>
</feature>